<dbReference type="AlphaFoldDB" id="A0A4R3LCD5"/>
<comment type="caution">
    <text evidence="1">The sequence shown here is derived from an EMBL/GenBank/DDBJ whole genome shotgun (WGS) entry which is preliminary data.</text>
</comment>
<dbReference type="RefSeq" id="WP_131923340.1">
    <property type="nucleotide sequence ID" value="NZ_SMAG01000001.1"/>
</dbReference>
<dbReference type="OrthoDB" id="190426at2"/>
<keyword evidence="2" id="KW-1185">Reference proteome</keyword>
<accession>A0A4R3LCD5</accession>
<organism evidence="1 2">
    <name type="scientific">Hazenella coriacea</name>
    <dbReference type="NCBI Taxonomy" id="1179467"/>
    <lineage>
        <taxon>Bacteria</taxon>
        <taxon>Bacillati</taxon>
        <taxon>Bacillota</taxon>
        <taxon>Bacilli</taxon>
        <taxon>Bacillales</taxon>
        <taxon>Thermoactinomycetaceae</taxon>
        <taxon>Hazenella</taxon>
    </lineage>
</organism>
<evidence type="ECO:0000313" key="1">
    <source>
        <dbReference type="EMBL" id="TCS96968.1"/>
    </source>
</evidence>
<evidence type="ECO:0000313" key="2">
    <source>
        <dbReference type="Proteomes" id="UP000294937"/>
    </source>
</evidence>
<dbReference type="Pfam" id="PF13030">
    <property type="entry name" value="DUF3891"/>
    <property type="match status" value="1"/>
</dbReference>
<dbReference type="InterPro" id="IPR024992">
    <property type="entry name" value="DUF3891"/>
</dbReference>
<dbReference type="Proteomes" id="UP000294937">
    <property type="component" value="Unassembled WGS sequence"/>
</dbReference>
<gene>
    <name evidence="1" type="ORF">EDD58_101615</name>
</gene>
<reference evidence="1 2" key="1">
    <citation type="submission" date="2019-03" db="EMBL/GenBank/DDBJ databases">
        <title>Genomic Encyclopedia of Type Strains, Phase IV (KMG-IV): sequencing the most valuable type-strain genomes for metagenomic binning, comparative biology and taxonomic classification.</title>
        <authorList>
            <person name="Goeker M."/>
        </authorList>
    </citation>
    <scope>NUCLEOTIDE SEQUENCE [LARGE SCALE GENOMIC DNA]</scope>
    <source>
        <strain evidence="1 2">DSM 45707</strain>
    </source>
</reference>
<sequence length="230" mass="27212">MIIRKRENEWVLIKQYDHSLCSGAFASHLSLPFQQRETTIWAIAEHDRCWTELDEHPKWDLETHEPYSFINYPLEEKLVAYTKGITQMASADSFAGYIVSKHFATFFKDATDDQGIQFLLQEQQRQQQLRPFIEMDDQELVKYCQILKLCDDLSLFLCLNEPGINEHPWYQEGLLFAEMKIKWQWKNRNHLLLNAPLLSQPFEVSIPYQVFDLTGLKKDEDVFQFTIENG</sequence>
<proteinExistence type="predicted"/>
<name>A0A4R3LCD5_9BACL</name>
<protein>
    <submittedName>
        <fullName evidence="1">Uncharacterized protein DUF3891</fullName>
    </submittedName>
</protein>
<dbReference type="EMBL" id="SMAG01000001">
    <property type="protein sequence ID" value="TCS96968.1"/>
    <property type="molecule type" value="Genomic_DNA"/>
</dbReference>